<dbReference type="NCBIfam" id="TIGR00730">
    <property type="entry name" value="Rossman fold protein, TIGR00730 family"/>
    <property type="match status" value="1"/>
</dbReference>
<proteinExistence type="inferred from homology"/>
<dbReference type="GO" id="GO:0009691">
    <property type="term" value="P:cytokinin biosynthetic process"/>
    <property type="evidence" value="ECO:0007669"/>
    <property type="project" value="UniProtKB-UniRule"/>
</dbReference>
<dbReference type="OrthoDB" id="9801098at2"/>
<accession>D0MG28</accession>
<dbReference type="EMBL" id="CP001807">
    <property type="protein sequence ID" value="ACY49517.1"/>
    <property type="molecule type" value="Genomic_DNA"/>
</dbReference>
<keyword evidence="3" id="KW-0203">Cytokinin biosynthesis</keyword>
<dbReference type="PANTHER" id="PTHR31223">
    <property type="entry name" value="LOG FAMILY PROTEIN YJL055W"/>
    <property type="match status" value="1"/>
</dbReference>
<reference evidence="4 5" key="1">
    <citation type="journal article" date="2009" name="Stand. Genomic Sci.">
        <title>Complete genome sequence of Rhodothermus marinus type strain (R-10).</title>
        <authorList>
            <person name="Nolan M."/>
            <person name="Tindall B.J."/>
            <person name="Pomrenke H."/>
            <person name="Lapidus A."/>
            <person name="Copeland A."/>
            <person name="Glavina Del Rio T."/>
            <person name="Lucas S."/>
            <person name="Chen F."/>
            <person name="Tice H."/>
            <person name="Cheng J.F."/>
            <person name="Saunders E."/>
            <person name="Han C."/>
            <person name="Bruce D."/>
            <person name="Goodwin L."/>
            <person name="Chain P."/>
            <person name="Pitluck S."/>
            <person name="Ovchinikova G."/>
            <person name="Pati A."/>
            <person name="Ivanova N."/>
            <person name="Mavromatis K."/>
            <person name="Chen A."/>
            <person name="Palaniappan K."/>
            <person name="Land M."/>
            <person name="Hauser L."/>
            <person name="Chang Y.J."/>
            <person name="Jeffries C.D."/>
            <person name="Brettin T."/>
            <person name="Goker M."/>
            <person name="Bristow J."/>
            <person name="Eisen J.A."/>
            <person name="Markowitz V."/>
            <person name="Hugenholtz P."/>
            <person name="Kyrpides N.C."/>
            <person name="Klenk H.P."/>
            <person name="Detter J.C."/>
        </authorList>
    </citation>
    <scope>NUCLEOTIDE SEQUENCE [LARGE SCALE GENOMIC DNA]</scope>
    <source>
        <strain evidence="5">ATCC 43812 / DSM 4252 / R-10</strain>
    </source>
</reference>
<comment type="catalytic activity">
    <reaction evidence="1">
        <text>AMP + H2O = D-ribose 5-phosphate + adenine</text>
        <dbReference type="Rhea" id="RHEA:20129"/>
        <dbReference type="ChEBI" id="CHEBI:15377"/>
        <dbReference type="ChEBI" id="CHEBI:16708"/>
        <dbReference type="ChEBI" id="CHEBI:78346"/>
        <dbReference type="ChEBI" id="CHEBI:456215"/>
        <dbReference type="EC" id="3.2.2.4"/>
    </reaction>
</comment>
<dbReference type="GO" id="GO:0008714">
    <property type="term" value="F:AMP nucleosidase activity"/>
    <property type="evidence" value="ECO:0007669"/>
    <property type="project" value="UniProtKB-EC"/>
</dbReference>
<dbReference type="AlphaFoldDB" id="D0MG28"/>
<dbReference type="HOGENOM" id="CLU_058336_4_0_10"/>
<dbReference type="Pfam" id="PF03641">
    <property type="entry name" value="Lysine_decarbox"/>
    <property type="match status" value="1"/>
</dbReference>
<evidence type="ECO:0000313" key="4">
    <source>
        <dbReference type="EMBL" id="ACY49517.1"/>
    </source>
</evidence>
<evidence type="ECO:0000256" key="2">
    <source>
        <dbReference type="ARBA" id="ARBA00006763"/>
    </source>
</evidence>
<evidence type="ECO:0000256" key="1">
    <source>
        <dbReference type="ARBA" id="ARBA00000274"/>
    </source>
</evidence>
<dbReference type="GO" id="GO:0005829">
    <property type="term" value="C:cytosol"/>
    <property type="evidence" value="ECO:0007669"/>
    <property type="project" value="TreeGrafter"/>
</dbReference>
<evidence type="ECO:0000313" key="5">
    <source>
        <dbReference type="Proteomes" id="UP000002221"/>
    </source>
</evidence>
<keyword evidence="3" id="KW-0378">Hydrolase</keyword>
<name>D0MG28_RHOM4</name>
<dbReference type="PANTHER" id="PTHR31223:SF70">
    <property type="entry name" value="LOG FAMILY PROTEIN YJL055W"/>
    <property type="match status" value="1"/>
</dbReference>
<organism evidence="4 5">
    <name type="scientific">Rhodothermus marinus (strain ATCC 43812 / DSM 4252 / R-10)</name>
    <name type="common">Rhodothermus obamensis</name>
    <dbReference type="NCBI Taxonomy" id="518766"/>
    <lineage>
        <taxon>Bacteria</taxon>
        <taxon>Pseudomonadati</taxon>
        <taxon>Rhodothermota</taxon>
        <taxon>Rhodothermia</taxon>
        <taxon>Rhodothermales</taxon>
        <taxon>Rhodothermaceae</taxon>
        <taxon>Rhodothermus</taxon>
    </lineage>
</organism>
<dbReference type="Proteomes" id="UP000002221">
    <property type="component" value="Chromosome"/>
</dbReference>
<comment type="similarity">
    <text evidence="2 3">Belongs to the LOG family.</text>
</comment>
<protein>
    <recommendedName>
        <fullName evidence="3">Cytokinin riboside 5'-monophosphate phosphoribohydrolase</fullName>
        <ecNumber evidence="3">3.2.2.n1</ecNumber>
    </recommendedName>
</protein>
<dbReference type="STRING" id="518766.Rmar_2645"/>
<dbReference type="InterPro" id="IPR005269">
    <property type="entry name" value="LOG"/>
</dbReference>
<sequence length="191" mass="21620">MPRRVCVYCAASQRVDEHYRKLAEQVGTRLARSGYELIYGGGDVGLMGALARSVHRHGGHVVGVIPEALQEREGIAYELADALIVTQTLQERKAVMFTRADAFLVLPGGFGTLEEFMEVLTLRQLGYHHKPIVLLNYRGFFDLLLRFFEWLRRERFVPDRWPFAVASDVDEAFALLERALAPTDSSHADRS</sequence>
<dbReference type="RefSeq" id="WP_012845127.1">
    <property type="nucleotide sequence ID" value="NC_013501.1"/>
</dbReference>
<dbReference type="SUPFAM" id="SSF102405">
    <property type="entry name" value="MCP/YpsA-like"/>
    <property type="match status" value="1"/>
</dbReference>
<evidence type="ECO:0000256" key="3">
    <source>
        <dbReference type="RuleBase" id="RU363015"/>
    </source>
</evidence>
<keyword evidence="5" id="KW-1185">Reference proteome</keyword>
<dbReference type="KEGG" id="rmr:Rmar_2645"/>
<dbReference type="Gene3D" id="3.40.50.450">
    <property type="match status" value="1"/>
</dbReference>
<dbReference type="InterPro" id="IPR031100">
    <property type="entry name" value="LOG_fam"/>
</dbReference>
<gene>
    <name evidence="4" type="ordered locus">Rmar_2645</name>
</gene>
<dbReference type="EC" id="3.2.2.n1" evidence="3"/>
<dbReference type="eggNOG" id="COG1611">
    <property type="taxonomic scope" value="Bacteria"/>
</dbReference>